<sequence length="2027" mass="219884">VTPKTSASAALCELYPGGAPDCVYLTFQGRAVEAEELIVDYGIVPGAFLQVSGRMRGGSAGASRGVDPLQEHDPWRGGAGGGSRGARARQASRQPGGRPPAPTGRCKWEELTLASDTLGTPGTEDDGTGKQRAAVLEPKVIASSAVAQGVEGVAFASWKLLEEVGTVRSNSHLAVILPGRREATELWVKLGLQSSAASVGHVGVTDTKLKRQELKQVTVVNLGTKTVSFKEAPGQAIEAPDVQTREFAAEVDSRFAAPGLFKKLEERKAGALKEAILAALSDLGDTVTAPSRFDFYGFRVQEHPDHSRMMISMRMQTHDAEAILKGSGAKEVFFRRLLRDGAHDSSEYAVVWLPGDVSLHKARTTGATIDGFMGLAVNSRGLGVRVKVANVAAARAKLLPDAPAFDDTNRALVYTKRYEVARVPAGLTPKQLVKMLHDLRWEVVPLRTPWVPKGTPGLATWLVGAATAPPKTWVRVQSGWLSITKGADIQPPRQRGTVPRQRSRTAPRTSPAPEVADGPAAVPNQHGLAAAPGPAADSSATIEGRVGALETKLESLEAKHTALEEKIDTRFDEASRAVAGRRAVTIAGNGDCQFEAIARQTSAGNARMLRRKVTDYMAPRRAEFEEFLVGPAWGPYLAAMHQPGCWGDYLTLHAAAAVTGATIHVVRRQGAGFADIIFRVIAAGAVRADLTPQAGDGTIWILCNGVDHYDMLGARVRASRHAPPEQLEAGGLVRHAAWHPAAWRRVEGLADAHRERLLTIRSVNVTGAEARFHLLVDSAADLVLVQETWASASMQKSLGKRFLEKDWTCQWGPPQASRRPDRVSPFDGQAGGVLALARASAPCARVEAATETARRLERGGRCLHLRVQLGAKRLNEQILEDTFAAAAELGDLPILVRGDFNLRNSHILGGALQTGKWSDVAEVWQQTGPTFVGTHFASRIDYMVANAAALALVRGFAVRWDLGYPGHAALDLQIATDYEAAPVSQLKPTQRYEKWKRRASEEEAATWVAEHCGPDQLTAASYAELSQTAEQFLQATHAPDSAAAGAGDEGGDSLARPRTRYRAKGRSRQSTKDVYTRIALEIESAALEDREVCGLLLDYTKAFDRVPREVVLQLLADMGMDAGVLRALRGMYDQCQRFFRVGRAWSSPCPSSNGIFQGCALSIIALNALVSVWAASMERAVPEARCNAYLDDRSLITDTERNPTKQALWTTSDALAATLLAARPGQVVVRDPVTLGVTQATQPTARPCDGKEEKRFEEAGNRLSRIRALPLPLKEKAGMVQSHMNPMVAYGVDVRGWDELRVHAVRKQVREVLFVGRLTAAPELIWTLAWPGHQVDPVQIAPIRILSELGSTCRLRRQVADRIWTDYFAREALPWRRRPTHGPAAALAQALRFMGWSCAMAGTLQRPGLPDLDLWTLSGRLLGHELRQGCRSALWRQVARRQLWYLDGLDPEAGIDLDAALSLVKHKGADALSDYEMGVLRSVLTGGVRPQSRLFKAGLVESATCPLCQAAEGTLGHLFWECRCTAALRRELPPAVVQGAQNGTLPRCLTRRGIVCEPPEVREAGGWLAAAAPGQEQLLRQWRLRVSQQAWYRGGRLVIATDGACWNQQLGWARRAGLGIYVGPRCGNLSAALPGMDQSSGRAELLAIILVFAEAGRLGLQVEILTDYECAAKAWAAWSGGPSFHPREQLDLWRRLEPLARAALAAGSALTWVAAHGRAAHEQELRWNKLVDDLAVQGSKRHTGLQRLTQAIRLKEANQEKAKATRQLILGSPVTLHSGNWMMGSHDRYHAMRWYLGQLRFDAAASEVGTTWAELAVDFELSTGVELAPPGSAMAARAQKFADVASRTWQLSTPRQQRQRGGNRQRALGDLTVVSRVTALVALGFKQGPGVTSRAIFVQPFTYEVLLRAVQRGQAERRHAHLQWRPDYAGGPAPTMPAAVRHGPPAPPVAAAKRVTAERMAAGHNAVAERKRQEHNAVADSQGLHVLGPIPPGADNSQPVVCERCGRQTQKMRLAKFKREACAAASG</sequence>
<gene>
    <name evidence="6" type="ORF">PCOR1329_LOCUS6475</name>
</gene>
<dbReference type="Pfam" id="PF00075">
    <property type="entry name" value="RNase_H"/>
    <property type="match status" value="1"/>
</dbReference>
<keyword evidence="7" id="KW-1185">Reference proteome</keyword>
<dbReference type="InterPro" id="IPR036691">
    <property type="entry name" value="Endo/exonu/phosph_ase_sf"/>
</dbReference>
<dbReference type="EMBL" id="CAUYUJ010001736">
    <property type="protein sequence ID" value="CAK0797351.1"/>
    <property type="molecule type" value="Genomic_DNA"/>
</dbReference>
<dbReference type="InterPro" id="IPR050704">
    <property type="entry name" value="Peptidase_C85-like"/>
</dbReference>
<dbReference type="InterPro" id="IPR003323">
    <property type="entry name" value="OTU_dom"/>
</dbReference>
<dbReference type="InterPro" id="IPR005135">
    <property type="entry name" value="Endo/exonuclease/phosphatase"/>
</dbReference>
<feature type="coiled-coil region" evidence="1">
    <location>
        <begin position="539"/>
        <end position="573"/>
    </location>
</feature>
<feature type="region of interest" description="Disordered" evidence="2">
    <location>
        <begin position="55"/>
        <end position="106"/>
    </location>
</feature>
<feature type="domain" description="OTU" evidence="4">
    <location>
        <begin position="581"/>
        <end position="715"/>
    </location>
</feature>
<dbReference type="PANTHER" id="PTHR12419:SF11">
    <property type="entry name" value="OTU DOMAIN-CONTAINING PROTEIN DDB_G0284757"/>
    <property type="match status" value="1"/>
</dbReference>
<dbReference type="SUPFAM" id="SSF53098">
    <property type="entry name" value="Ribonuclease H-like"/>
    <property type="match status" value="1"/>
</dbReference>
<feature type="region of interest" description="Disordered" evidence="2">
    <location>
        <begin position="485"/>
        <end position="539"/>
    </location>
</feature>
<feature type="compositionally biased region" description="Basic residues" evidence="2">
    <location>
        <begin position="1057"/>
        <end position="1068"/>
    </location>
</feature>
<dbReference type="CDD" id="cd22744">
    <property type="entry name" value="OTU"/>
    <property type="match status" value="1"/>
</dbReference>
<dbReference type="Pfam" id="PF00078">
    <property type="entry name" value="RVT_1"/>
    <property type="match status" value="1"/>
</dbReference>
<comment type="caution">
    <text evidence="6">The sequence shown here is derived from an EMBL/GenBank/DDBJ whole genome shotgun (WGS) entry which is preliminary data.</text>
</comment>
<reference evidence="6" key="1">
    <citation type="submission" date="2023-10" db="EMBL/GenBank/DDBJ databases">
        <authorList>
            <person name="Chen Y."/>
            <person name="Shah S."/>
            <person name="Dougan E. K."/>
            <person name="Thang M."/>
            <person name="Chan C."/>
        </authorList>
    </citation>
    <scope>NUCLEOTIDE SEQUENCE [LARGE SCALE GENOMIC DNA]</scope>
</reference>
<evidence type="ECO:0000313" key="7">
    <source>
        <dbReference type="Proteomes" id="UP001189429"/>
    </source>
</evidence>
<dbReference type="InterPro" id="IPR000477">
    <property type="entry name" value="RT_dom"/>
</dbReference>
<dbReference type="Proteomes" id="UP001189429">
    <property type="component" value="Unassembled WGS sequence"/>
</dbReference>
<evidence type="ECO:0008006" key="8">
    <source>
        <dbReference type="Google" id="ProtNLM"/>
    </source>
</evidence>
<dbReference type="InterPro" id="IPR002156">
    <property type="entry name" value="RNaseH_domain"/>
</dbReference>
<evidence type="ECO:0000259" key="4">
    <source>
        <dbReference type="PROSITE" id="PS50802"/>
    </source>
</evidence>
<feature type="non-terminal residue" evidence="6">
    <location>
        <position position="1"/>
    </location>
</feature>
<dbReference type="Gene3D" id="3.90.70.80">
    <property type="match status" value="1"/>
</dbReference>
<feature type="non-terminal residue" evidence="6">
    <location>
        <position position="2027"/>
    </location>
</feature>
<dbReference type="Pfam" id="PF03372">
    <property type="entry name" value="Exo_endo_phos"/>
    <property type="match status" value="1"/>
</dbReference>
<dbReference type="InterPro" id="IPR012337">
    <property type="entry name" value="RNaseH-like_sf"/>
</dbReference>
<feature type="compositionally biased region" description="Low complexity" evidence="2">
    <location>
        <begin position="529"/>
        <end position="539"/>
    </location>
</feature>
<dbReference type="InterPro" id="IPR036397">
    <property type="entry name" value="RNaseH_sf"/>
</dbReference>
<feature type="domain" description="Ubiquitin-like" evidence="3">
    <location>
        <begin position="25"/>
        <end position="58"/>
    </location>
</feature>
<dbReference type="Pfam" id="PF02338">
    <property type="entry name" value="OTU"/>
    <property type="match status" value="1"/>
</dbReference>
<dbReference type="Gene3D" id="3.60.10.10">
    <property type="entry name" value="Endonuclease/exonuclease/phosphatase"/>
    <property type="match status" value="1"/>
</dbReference>
<evidence type="ECO:0000313" key="6">
    <source>
        <dbReference type="EMBL" id="CAK0797351.1"/>
    </source>
</evidence>
<feature type="domain" description="RNase H type-1" evidence="5">
    <location>
        <begin position="1593"/>
        <end position="1740"/>
    </location>
</feature>
<evidence type="ECO:0000259" key="3">
    <source>
        <dbReference type="PROSITE" id="PS50053"/>
    </source>
</evidence>
<name>A0ABN9PVQ2_9DINO</name>
<dbReference type="InterPro" id="IPR038765">
    <property type="entry name" value="Papain-like_cys_pep_sf"/>
</dbReference>
<dbReference type="PANTHER" id="PTHR12419">
    <property type="entry name" value="OTU DOMAIN CONTAINING PROTEIN"/>
    <property type="match status" value="1"/>
</dbReference>
<dbReference type="PROSITE" id="PS50802">
    <property type="entry name" value="OTU"/>
    <property type="match status" value="1"/>
</dbReference>
<dbReference type="PROSITE" id="PS50053">
    <property type="entry name" value="UBIQUITIN_2"/>
    <property type="match status" value="1"/>
</dbReference>
<dbReference type="Gene3D" id="3.30.420.10">
    <property type="entry name" value="Ribonuclease H-like superfamily/Ribonuclease H"/>
    <property type="match status" value="1"/>
</dbReference>
<protein>
    <recommendedName>
        <fullName evidence="8">RNase H type-1 domain-containing protein</fullName>
    </recommendedName>
</protein>
<dbReference type="InterPro" id="IPR000626">
    <property type="entry name" value="Ubiquitin-like_dom"/>
</dbReference>
<dbReference type="SUPFAM" id="SSF54001">
    <property type="entry name" value="Cysteine proteinases"/>
    <property type="match status" value="1"/>
</dbReference>
<feature type="region of interest" description="Disordered" evidence="2">
    <location>
        <begin position="1037"/>
        <end position="1068"/>
    </location>
</feature>
<dbReference type="PROSITE" id="PS50879">
    <property type="entry name" value="RNASE_H_1"/>
    <property type="match status" value="1"/>
</dbReference>
<evidence type="ECO:0000259" key="5">
    <source>
        <dbReference type="PROSITE" id="PS50879"/>
    </source>
</evidence>
<proteinExistence type="predicted"/>
<dbReference type="SUPFAM" id="SSF56219">
    <property type="entry name" value="DNase I-like"/>
    <property type="match status" value="1"/>
</dbReference>
<accession>A0ABN9PVQ2</accession>
<evidence type="ECO:0000256" key="2">
    <source>
        <dbReference type="SAM" id="MobiDB-lite"/>
    </source>
</evidence>
<evidence type="ECO:0000256" key="1">
    <source>
        <dbReference type="SAM" id="Coils"/>
    </source>
</evidence>
<organism evidence="6 7">
    <name type="scientific">Prorocentrum cordatum</name>
    <dbReference type="NCBI Taxonomy" id="2364126"/>
    <lineage>
        <taxon>Eukaryota</taxon>
        <taxon>Sar</taxon>
        <taxon>Alveolata</taxon>
        <taxon>Dinophyceae</taxon>
        <taxon>Prorocentrales</taxon>
        <taxon>Prorocentraceae</taxon>
        <taxon>Prorocentrum</taxon>
    </lineage>
</organism>
<keyword evidence="1" id="KW-0175">Coiled coil</keyword>